<feature type="domain" description="Type II secretion system protein GspF" evidence="12">
    <location>
        <begin position="267"/>
        <end position="386"/>
    </location>
</feature>
<keyword evidence="8 11" id="KW-0472">Membrane</keyword>
<dbReference type="AlphaFoldDB" id="A0A432W2U9"/>
<dbReference type="InterPro" id="IPR003004">
    <property type="entry name" value="GspF/PilC"/>
</dbReference>
<evidence type="ECO:0000256" key="6">
    <source>
        <dbReference type="ARBA" id="ARBA00022692"/>
    </source>
</evidence>
<dbReference type="Proteomes" id="UP000288395">
    <property type="component" value="Unassembled WGS sequence"/>
</dbReference>
<keyword evidence="5" id="KW-1003">Cell membrane</keyword>
<dbReference type="Gene3D" id="1.20.81.30">
    <property type="entry name" value="Type II secretion system (T2SS), domain F"/>
    <property type="match status" value="2"/>
</dbReference>
<protein>
    <recommendedName>
        <fullName evidence="9">General secretion pathway protein F</fullName>
    </recommendedName>
</protein>
<reference evidence="14" key="1">
    <citation type="journal article" date="2018" name="Front. Microbiol.">
        <title>Genome-Based Analysis Reveals the Taxonomy and Diversity of the Family Idiomarinaceae.</title>
        <authorList>
            <person name="Liu Y."/>
            <person name="Lai Q."/>
            <person name="Shao Z."/>
        </authorList>
    </citation>
    <scope>NUCLEOTIDE SEQUENCE [LARGE SCALE GENOMIC DNA]</scope>
    <source>
        <strain evidence="14">GBPy7</strain>
    </source>
</reference>
<keyword evidence="14" id="KW-1185">Reference proteome</keyword>
<gene>
    <name evidence="13" type="ORF">CWE08_02520</name>
</gene>
<comment type="caution">
    <text evidence="13">The sequence shown here is derived from an EMBL/GenBank/DDBJ whole genome shotgun (WGS) entry which is preliminary data.</text>
</comment>
<evidence type="ECO:0000256" key="1">
    <source>
        <dbReference type="ARBA" id="ARBA00002684"/>
    </source>
</evidence>
<evidence type="ECO:0000256" key="10">
    <source>
        <dbReference type="RuleBase" id="RU003923"/>
    </source>
</evidence>
<dbReference type="InterPro" id="IPR042094">
    <property type="entry name" value="T2SS_GspF_sf"/>
</dbReference>
<evidence type="ECO:0000256" key="9">
    <source>
        <dbReference type="ARBA" id="ARBA00030750"/>
    </source>
</evidence>
<keyword evidence="6 10" id="KW-0812">Transmembrane</keyword>
<evidence type="ECO:0000256" key="7">
    <source>
        <dbReference type="ARBA" id="ARBA00022989"/>
    </source>
</evidence>
<comment type="subcellular location">
    <subcellularLocation>
        <location evidence="10">Cell inner membrane</location>
        <topology evidence="10">Multi-pass membrane protein</topology>
    </subcellularLocation>
    <subcellularLocation>
        <location evidence="2">Cell membrane</location>
        <topology evidence="2">Multi-pass membrane protein</topology>
    </subcellularLocation>
</comment>
<evidence type="ECO:0000256" key="3">
    <source>
        <dbReference type="ARBA" id="ARBA00005745"/>
    </source>
</evidence>
<keyword evidence="7 11" id="KW-1133">Transmembrane helix</keyword>
<evidence type="ECO:0000313" key="14">
    <source>
        <dbReference type="Proteomes" id="UP000288395"/>
    </source>
</evidence>
<dbReference type="Pfam" id="PF00482">
    <property type="entry name" value="T2SSF"/>
    <property type="match status" value="2"/>
</dbReference>
<accession>A0A432W2U9</accession>
<evidence type="ECO:0000256" key="8">
    <source>
        <dbReference type="ARBA" id="ARBA00023136"/>
    </source>
</evidence>
<dbReference type="PRINTS" id="PR00812">
    <property type="entry name" value="BCTERIALGSPF"/>
</dbReference>
<evidence type="ECO:0000256" key="4">
    <source>
        <dbReference type="ARBA" id="ARBA00022448"/>
    </source>
</evidence>
<organism evidence="13 14">
    <name type="scientific">Aliidiomarina iranensis</name>
    <dbReference type="NCBI Taxonomy" id="1434071"/>
    <lineage>
        <taxon>Bacteria</taxon>
        <taxon>Pseudomonadati</taxon>
        <taxon>Pseudomonadota</taxon>
        <taxon>Gammaproteobacteria</taxon>
        <taxon>Alteromonadales</taxon>
        <taxon>Idiomarinaceae</taxon>
        <taxon>Aliidiomarina</taxon>
    </lineage>
</organism>
<proteinExistence type="inferred from homology"/>
<evidence type="ECO:0000259" key="12">
    <source>
        <dbReference type="Pfam" id="PF00482"/>
    </source>
</evidence>
<evidence type="ECO:0000313" key="13">
    <source>
        <dbReference type="EMBL" id="RUO23540.1"/>
    </source>
</evidence>
<dbReference type="PROSITE" id="PS00874">
    <property type="entry name" value="T2SP_F"/>
    <property type="match status" value="1"/>
</dbReference>
<comment type="similarity">
    <text evidence="3 10">Belongs to the GSP F family.</text>
</comment>
<dbReference type="InterPro" id="IPR001992">
    <property type="entry name" value="T2SS_GspF/T4SS_PilC_CS"/>
</dbReference>
<feature type="transmembrane region" description="Helical" evidence="11">
    <location>
        <begin position="216"/>
        <end position="234"/>
    </location>
</feature>
<feature type="transmembrane region" description="Helical" evidence="11">
    <location>
        <begin position="363"/>
        <end position="385"/>
    </location>
</feature>
<feature type="transmembrane region" description="Helical" evidence="11">
    <location>
        <begin position="161"/>
        <end position="183"/>
    </location>
</feature>
<evidence type="ECO:0000256" key="11">
    <source>
        <dbReference type="SAM" id="Phobius"/>
    </source>
</evidence>
<dbReference type="RefSeq" id="WP_126765272.1">
    <property type="nucleotide sequence ID" value="NZ_PIPJ01000001.1"/>
</dbReference>
<comment type="function">
    <text evidence="1">Component of the type II secretion system inner membrane complex required for the energy-dependent secretion of extracellular factors such as proteases and toxins from the periplasm.</text>
</comment>
<evidence type="ECO:0000256" key="2">
    <source>
        <dbReference type="ARBA" id="ARBA00004651"/>
    </source>
</evidence>
<sequence length="395" mass="44062">MMWFHWQGLHNEHGPQKGVIAANNAASAKQQLLLQQIYVRSLSKLPKKIGTRHSRQFLPGFLFQWQSLLEAGFDQQLAWQHLQRNCQTQAEAEACADVLRALTQGSSIADAIASHPNLFSPQLCAWVDVGESTGRLPEVLKGLVNTLELERERRKQMNDALRYPLIVLAVAGLTLLGMVFFLLPRFAEIYAQLEVSLPAITEAVMQLERPNTQRKLLMGIGFAIALFSIARALWPRYIASAKVCDRIYRLPLIGNWLCQQHLLHDLDMLLLAIESAIPLQQSCQLVGQHAASGYWQQQWQTASAGLSQGLTFSQTLASSNMPDILLQAIAAGEQSGQLNRQLTFAKKQVTLALNQQQQNVMHILPTLVLIAVSVIVLVLLLALYLPLFQLGQTVR</sequence>
<dbReference type="GO" id="GO:0009306">
    <property type="term" value="P:protein secretion"/>
    <property type="evidence" value="ECO:0007669"/>
    <property type="project" value="InterPro"/>
</dbReference>
<dbReference type="PANTHER" id="PTHR30012">
    <property type="entry name" value="GENERAL SECRETION PATHWAY PROTEIN"/>
    <property type="match status" value="1"/>
</dbReference>
<dbReference type="InterPro" id="IPR018076">
    <property type="entry name" value="T2SS_GspF_dom"/>
</dbReference>
<dbReference type="OrthoDB" id="6235690at2"/>
<dbReference type="PANTHER" id="PTHR30012:SF0">
    <property type="entry name" value="TYPE II SECRETION SYSTEM PROTEIN F-RELATED"/>
    <property type="match status" value="1"/>
</dbReference>
<name>A0A432W2U9_9GAMM</name>
<feature type="domain" description="Type II secretion system protein GspF" evidence="12">
    <location>
        <begin position="61"/>
        <end position="184"/>
    </location>
</feature>
<dbReference type="GO" id="GO:0005886">
    <property type="term" value="C:plasma membrane"/>
    <property type="evidence" value="ECO:0007669"/>
    <property type="project" value="UniProtKB-SubCell"/>
</dbReference>
<keyword evidence="4 10" id="KW-0813">Transport</keyword>
<evidence type="ECO:0000256" key="5">
    <source>
        <dbReference type="ARBA" id="ARBA00022475"/>
    </source>
</evidence>
<dbReference type="EMBL" id="PIPJ01000001">
    <property type="protein sequence ID" value="RUO23540.1"/>
    <property type="molecule type" value="Genomic_DNA"/>
</dbReference>